<dbReference type="Proteomes" id="UP000218334">
    <property type="component" value="Unassembled WGS sequence"/>
</dbReference>
<proteinExistence type="predicted"/>
<dbReference type="InterPro" id="IPR036875">
    <property type="entry name" value="Znf_CCHC_sf"/>
</dbReference>
<dbReference type="PROSITE" id="PS50158">
    <property type="entry name" value="ZF_CCHC"/>
    <property type="match status" value="1"/>
</dbReference>
<keyword evidence="6" id="KW-1185">Reference proteome</keyword>
<feature type="domain" description="CCHC-type" evidence="4">
    <location>
        <begin position="21"/>
        <end position="38"/>
    </location>
</feature>
<organism evidence="5 6">
    <name type="scientific">Armillaria solidipes</name>
    <dbReference type="NCBI Taxonomy" id="1076256"/>
    <lineage>
        <taxon>Eukaryota</taxon>
        <taxon>Fungi</taxon>
        <taxon>Dikarya</taxon>
        <taxon>Basidiomycota</taxon>
        <taxon>Agaricomycotina</taxon>
        <taxon>Agaricomycetes</taxon>
        <taxon>Agaricomycetidae</taxon>
        <taxon>Agaricales</taxon>
        <taxon>Marasmiineae</taxon>
        <taxon>Physalacriaceae</taxon>
        <taxon>Armillaria</taxon>
    </lineage>
</organism>
<keyword evidence="1" id="KW-0507">mRNA processing</keyword>
<keyword evidence="2" id="KW-0479">Metal-binding</keyword>
<name>A0A2H3B5R9_9AGAR</name>
<evidence type="ECO:0000256" key="1">
    <source>
        <dbReference type="ARBA" id="ARBA00022664"/>
    </source>
</evidence>
<dbReference type="SUPFAM" id="SSF57756">
    <property type="entry name" value="Retrovirus zinc finger-like domains"/>
    <property type="match status" value="1"/>
</dbReference>
<dbReference type="InterPro" id="IPR001878">
    <property type="entry name" value="Znf_CCHC"/>
</dbReference>
<keyword evidence="2" id="KW-0862">Zinc</keyword>
<keyword evidence="2" id="KW-0863">Zinc-finger</keyword>
<feature type="region of interest" description="Disordered" evidence="3">
    <location>
        <begin position="52"/>
        <end position="74"/>
    </location>
</feature>
<dbReference type="Pfam" id="PF00098">
    <property type="entry name" value="zf-CCHC"/>
    <property type="match status" value="1"/>
</dbReference>
<dbReference type="SMART" id="SM00343">
    <property type="entry name" value="ZnF_C2HC"/>
    <property type="match status" value="1"/>
</dbReference>
<dbReference type="Gene3D" id="4.10.60.10">
    <property type="entry name" value="Zinc finger, CCHC-type"/>
    <property type="match status" value="1"/>
</dbReference>
<dbReference type="EMBL" id="KZ293442">
    <property type="protein sequence ID" value="PBK66201.1"/>
    <property type="molecule type" value="Genomic_DNA"/>
</dbReference>
<reference evidence="6" key="1">
    <citation type="journal article" date="2017" name="Nat. Ecol. Evol.">
        <title>Genome expansion and lineage-specific genetic innovations in the forest pathogenic fungi Armillaria.</title>
        <authorList>
            <person name="Sipos G."/>
            <person name="Prasanna A.N."/>
            <person name="Walter M.C."/>
            <person name="O'Connor E."/>
            <person name="Balint B."/>
            <person name="Krizsan K."/>
            <person name="Kiss B."/>
            <person name="Hess J."/>
            <person name="Varga T."/>
            <person name="Slot J."/>
            <person name="Riley R."/>
            <person name="Boka B."/>
            <person name="Rigling D."/>
            <person name="Barry K."/>
            <person name="Lee J."/>
            <person name="Mihaltcheva S."/>
            <person name="LaButti K."/>
            <person name="Lipzen A."/>
            <person name="Waldron R."/>
            <person name="Moloney N.M."/>
            <person name="Sperisen C."/>
            <person name="Kredics L."/>
            <person name="Vagvoelgyi C."/>
            <person name="Patrignani A."/>
            <person name="Fitzpatrick D."/>
            <person name="Nagy I."/>
            <person name="Doyle S."/>
            <person name="Anderson J.B."/>
            <person name="Grigoriev I.V."/>
            <person name="Gueldener U."/>
            <person name="Muensterkoetter M."/>
            <person name="Nagy L.G."/>
        </authorList>
    </citation>
    <scope>NUCLEOTIDE SEQUENCE [LARGE SCALE GENOMIC DNA]</scope>
    <source>
        <strain evidence="6">28-4</strain>
    </source>
</reference>
<gene>
    <name evidence="5" type="ORF">ARMSODRAFT_891015</name>
</gene>
<dbReference type="STRING" id="1076256.A0A2H3B5R9"/>
<evidence type="ECO:0000313" key="5">
    <source>
        <dbReference type="EMBL" id="PBK66201.1"/>
    </source>
</evidence>
<evidence type="ECO:0000256" key="2">
    <source>
        <dbReference type="PROSITE-ProRule" id="PRU00047"/>
    </source>
</evidence>
<dbReference type="GO" id="GO:0003676">
    <property type="term" value="F:nucleic acid binding"/>
    <property type="evidence" value="ECO:0007669"/>
    <property type="project" value="InterPro"/>
</dbReference>
<protein>
    <recommendedName>
        <fullName evidence="4">CCHC-type domain-containing protein</fullName>
    </recommendedName>
</protein>
<evidence type="ECO:0000313" key="6">
    <source>
        <dbReference type="Proteomes" id="UP000218334"/>
    </source>
</evidence>
<dbReference type="GO" id="GO:0008270">
    <property type="term" value="F:zinc ion binding"/>
    <property type="evidence" value="ECO:0007669"/>
    <property type="project" value="UniProtKB-KW"/>
</dbReference>
<sequence length="74" mass="8525">MTYKGAGEPMNIDVAKLRAERKCFRCHEKGHMSKDCPQKREFKDIHSVITAEQEQTKEKDTLTSKVEEVKETAV</sequence>
<dbReference type="GO" id="GO:0006397">
    <property type="term" value="P:mRNA processing"/>
    <property type="evidence" value="ECO:0007669"/>
    <property type="project" value="UniProtKB-KW"/>
</dbReference>
<dbReference type="AlphaFoldDB" id="A0A2H3B5R9"/>
<evidence type="ECO:0000259" key="4">
    <source>
        <dbReference type="PROSITE" id="PS50158"/>
    </source>
</evidence>
<evidence type="ECO:0000256" key="3">
    <source>
        <dbReference type="SAM" id="MobiDB-lite"/>
    </source>
</evidence>
<accession>A0A2H3B5R9</accession>
<feature type="compositionally biased region" description="Basic and acidic residues" evidence="3">
    <location>
        <begin position="54"/>
        <end position="74"/>
    </location>
</feature>